<evidence type="ECO:0000313" key="4">
    <source>
        <dbReference type="Proteomes" id="UP000321172"/>
    </source>
</evidence>
<evidence type="ECO:0000259" key="2">
    <source>
        <dbReference type="Pfam" id="PF13462"/>
    </source>
</evidence>
<dbReference type="OrthoDB" id="8478320at2"/>
<accession>A0A5B8S0H9</accession>
<proteinExistence type="predicted"/>
<dbReference type="PROSITE" id="PS51257">
    <property type="entry name" value="PROKAR_LIPOPROTEIN"/>
    <property type="match status" value="1"/>
</dbReference>
<dbReference type="Pfam" id="PF13462">
    <property type="entry name" value="Thioredoxin_4"/>
    <property type="match status" value="1"/>
</dbReference>
<keyword evidence="4" id="KW-1185">Reference proteome</keyword>
<dbReference type="KEGG" id="ngf:FRF71_02255"/>
<dbReference type="EMBL" id="CP042345">
    <property type="protein sequence ID" value="QEA15050.1"/>
    <property type="molecule type" value="Genomic_DNA"/>
</dbReference>
<dbReference type="Proteomes" id="UP000321172">
    <property type="component" value="Chromosome"/>
</dbReference>
<dbReference type="CDD" id="cd02972">
    <property type="entry name" value="DsbA_family"/>
    <property type="match status" value="1"/>
</dbReference>
<dbReference type="InterPro" id="IPR012336">
    <property type="entry name" value="Thioredoxin-like_fold"/>
</dbReference>
<dbReference type="AlphaFoldDB" id="A0A5B8S0H9"/>
<evidence type="ECO:0000256" key="1">
    <source>
        <dbReference type="SAM" id="SignalP"/>
    </source>
</evidence>
<sequence>MTAAKFGFAPKALVAATMALALVACGKKEEGAAAAPTSGEAIAKIAPPAGGSWADTYAATPEGGYRMGNPDAPIKLVEYGALSCSHCAEFAEKSAAEMRDNFIASGRVSYEVRFFMLNALDVPATLLATCGSPEATLPLAEQFWGWQKNMFTNLQSNEAALQAASQLPPEQRFVAIAQAGGMDTFFTSRGIAADQAKACLADTAKATKLVEATNKAGQELNITGTPTFFLNGAKLDTNTWEGVKVLLEKAGAR</sequence>
<keyword evidence="1" id="KW-0732">Signal</keyword>
<dbReference type="Gene3D" id="1.10.40.110">
    <property type="match status" value="1"/>
</dbReference>
<protein>
    <submittedName>
        <fullName evidence="3">Protein-disulfide isomerase</fullName>
    </submittedName>
</protein>
<dbReference type="GO" id="GO:0016853">
    <property type="term" value="F:isomerase activity"/>
    <property type="evidence" value="ECO:0007669"/>
    <property type="project" value="UniProtKB-KW"/>
</dbReference>
<feature type="chain" id="PRO_5023009567" evidence="1">
    <location>
        <begin position="22"/>
        <end position="253"/>
    </location>
</feature>
<dbReference type="SUPFAM" id="SSF52833">
    <property type="entry name" value="Thioredoxin-like"/>
    <property type="match status" value="1"/>
</dbReference>
<dbReference type="InterPro" id="IPR036249">
    <property type="entry name" value="Thioredoxin-like_sf"/>
</dbReference>
<name>A0A5B8S0H9_9SPHN</name>
<evidence type="ECO:0000313" key="3">
    <source>
        <dbReference type="EMBL" id="QEA15050.1"/>
    </source>
</evidence>
<feature type="domain" description="Thioredoxin-like fold" evidence="2">
    <location>
        <begin position="63"/>
        <end position="248"/>
    </location>
</feature>
<gene>
    <name evidence="3" type="ORF">FRF71_02255</name>
</gene>
<organism evidence="3 4">
    <name type="scientific">Novosphingobium ginsenosidimutans</name>
    <dbReference type="NCBI Taxonomy" id="1176536"/>
    <lineage>
        <taxon>Bacteria</taxon>
        <taxon>Pseudomonadati</taxon>
        <taxon>Pseudomonadota</taxon>
        <taxon>Alphaproteobacteria</taxon>
        <taxon>Sphingomonadales</taxon>
        <taxon>Sphingomonadaceae</taxon>
        <taxon>Novosphingobium</taxon>
    </lineage>
</organism>
<reference evidence="3 4" key="1">
    <citation type="journal article" date="2013" name="J. Microbiol. Biotechnol.">
        <title>Novosphingobium ginsenosidimutans sp. nov., with the ability to convert ginsenoside.</title>
        <authorList>
            <person name="Kim J.K."/>
            <person name="He D."/>
            <person name="Liu Q.M."/>
            <person name="Park H.Y."/>
            <person name="Jung M.S."/>
            <person name="Yoon M.H."/>
            <person name="Kim S.C."/>
            <person name="Im W.T."/>
        </authorList>
    </citation>
    <scope>NUCLEOTIDE SEQUENCE [LARGE SCALE GENOMIC DNA]</scope>
    <source>
        <strain evidence="3 4">FW-6</strain>
    </source>
</reference>
<dbReference type="RefSeq" id="WP_147089031.1">
    <property type="nucleotide sequence ID" value="NZ_BAABJD010000002.1"/>
</dbReference>
<dbReference type="Gene3D" id="3.40.30.10">
    <property type="entry name" value="Glutaredoxin"/>
    <property type="match status" value="1"/>
</dbReference>
<keyword evidence="3" id="KW-0413">Isomerase</keyword>
<feature type="signal peptide" evidence="1">
    <location>
        <begin position="1"/>
        <end position="21"/>
    </location>
</feature>